<accession>A0A8S2SAU8</accession>
<reference evidence="1" key="1">
    <citation type="submission" date="2021-02" db="EMBL/GenBank/DDBJ databases">
        <authorList>
            <person name="Nowell W R."/>
        </authorList>
    </citation>
    <scope>NUCLEOTIDE SEQUENCE</scope>
</reference>
<evidence type="ECO:0000313" key="2">
    <source>
        <dbReference type="Proteomes" id="UP000681720"/>
    </source>
</evidence>
<protein>
    <submittedName>
        <fullName evidence="1">Uncharacterized protein</fullName>
    </submittedName>
</protein>
<sequence length="117" mass="12378">MLPSAPMQAFSSLQPASNLQMLPSAPMQDFSSAATAFMSAPISTFPSQQLDLQSFAASAPMMPANMPVSSPPYDTAASSLFQNNFNSSYPSICRACPPAPPPLNIPVMGHCWVQHCA</sequence>
<gene>
    <name evidence="1" type="ORF">GIL414_LOCUS22103</name>
</gene>
<dbReference type="EMBL" id="CAJOBJ010020935">
    <property type="protein sequence ID" value="CAF4214189.1"/>
    <property type="molecule type" value="Genomic_DNA"/>
</dbReference>
<name>A0A8S2SAU8_9BILA</name>
<dbReference type="AlphaFoldDB" id="A0A8S2SAU8"/>
<organism evidence="1 2">
    <name type="scientific">Rotaria magnacalcarata</name>
    <dbReference type="NCBI Taxonomy" id="392030"/>
    <lineage>
        <taxon>Eukaryota</taxon>
        <taxon>Metazoa</taxon>
        <taxon>Spiralia</taxon>
        <taxon>Gnathifera</taxon>
        <taxon>Rotifera</taxon>
        <taxon>Eurotatoria</taxon>
        <taxon>Bdelloidea</taxon>
        <taxon>Philodinida</taxon>
        <taxon>Philodinidae</taxon>
        <taxon>Rotaria</taxon>
    </lineage>
</organism>
<evidence type="ECO:0000313" key="1">
    <source>
        <dbReference type="EMBL" id="CAF4214189.1"/>
    </source>
</evidence>
<feature type="non-terminal residue" evidence="1">
    <location>
        <position position="117"/>
    </location>
</feature>
<dbReference type="Proteomes" id="UP000681720">
    <property type="component" value="Unassembled WGS sequence"/>
</dbReference>
<proteinExistence type="predicted"/>
<comment type="caution">
    <text evidence="1">The sequence shown here is derived from an EMBL/GenBank/DDBJ whole genome shotgun (WGS) entry which is preliminary data.</text>
</comment>